<dbReference type="InterPro" id="IPR044925">
    <property type="entry name" value="His-Me_finger_sf"/>
</dbReference>
<evidence type="ECO:0000256" key="1">
    <source>
        <dbReference type="SAM" id="MobiDB-lite"/>
    </source>
</evidence>
<dbReference type="InterPro" id="IPR016583">
    <property type="entry name" value="UCP011452_HNH_endonucl"/>
</dbReference>
<dbReference type="EMBL" id="UHJC01000001">
    <property type="protein sequence ID" value="SUP81427.1"/>
    <property type="molecule type" value="Genomic_DNA"/>
</dbReference>
<evidence type="ECO:0000259" key="2">
    <source>
        <dbReference type="Pfam" id="PF26362"/>
    </source>
</evidence>
<sequence>MSFNLPGMYLYYLSRDNLAPEEYERIISPHAAWARICREYEFDDSHNTSRYLINMREREQRSSPDQPRPGGIREKEKLEKLVFSGDVVMLSDLYGPARLFYINGEGQLMSADPHAFRFEGAAKIIKAFDDSVKCRNYQRTGGKPRPTKSPMKVRPSVSELPVPKAFGPINSKAAGRLLAAGGVYNQNPEMFADTAKKLGGDTAKGFDQVLNERTAGAAIAISSVLMGAKRSVRNTSVADLEKMSSYLGKAKGEPKLLENISVVKMNYLRRERAEYQAIRNQFNNTVRPKFLKSLANDPEAIKRFSPAQLSEMASGRMPNREWAVHHKLPLDDTGSNSFDNLVLIKNNHEHTVFTNAQRNISGDLGYGQSKQILWPIPNGKIYP</sequence>
<dbReference type="InterPro" id="IPR052947">
    <property type="entry name" value="T6SS_Hcp1_domain"/>
</dbReference>
<feature type="region of interest" description="Disordered" evidence="1">
    <location>
        <begin position="137"/>
        <end position="158"/>
    </location>
</feature>
<keyword evidence="3" id="KW-0255">Endonuclease</keyword>
<dbReference type="SUPFAM" id="SSF54060">
    <property type="entry name" value="His-Me finger endonucleases"/>
    <property type="match status" value="1"/>
</dbReference>
<evidence type="ECO:0000313" key="4">
    <source>
        <dbReference type="Proteomes" id="UP000255087"/>
    </source>
</evidence>
<evidence type="ECO:0000313" key="3">
    <source>
        <dbReference type="EMBL" id="SUP81427.1"/>
    </source>
</evidence>
<dbReference type="Pfam" id="PF26362">
    <property type="entry name" value="DUF8093"/>
    <property type="match status" value="1"/>
</dbReference>
<keyword evidence="3" id="KW-0540">Nuclease</keyword>
<dbReference type="PANTHER" id="PTHR34319">
    <property type="entry name" value="MAJOR EXPORTED PROTEIN"/>
    <property type="match status" value="1"/>
</dbReference>
<dbReference type="CDD" id="cd00085">
    <property type="entry name" value="HNHc"/>
    <property type="match status" value="1"/>
</dbReference>
<feature type="domain" description="DUF8093" evidence="2">
    <location>
        <begin position="8"/>
        <end position="147"/>
    </location>
</feature>
<organism evidence="3 4">
    <name type="scientific">Yersinia pseudotuberculosis</name>
    <dbReference type="NCBI Taxonomy" id="633"/>
    <lineage>
        <taxon>Bacteria</taxon>
        <taxon>Pseudomonadati</taxon>
        <taxon>Pseudomonadota</taxon>
        <taxon>Gammaproteobacteria</taxon>
        <taxon>Enterobacterales</taxon>
        <taxon>Yersiniaceae</taxon>
        <taxon>Yersinia</taxon>
    </lineage>
</organism>
<reference evidence="3 4" key="1">
    <citation type="submission" date="2018-06" db="EMBL/GenBank/DDBJ databases">
        <authorList>
            <consortium name="Pathogen Informatics"/>
            <person name="Doyle S."/>
        </authorList>
    </citation>
    <scope>NUCLEOTIDE SEQUENCE [LARGE SCALE GENOMIC DNA]</scope>
    <source>
        <strain evidence="3 4">NCTC8580</strain>
    </source>
</reference>
<dbReference type="AlphaFoldDB" id="A0A380Q853"/>
<dbReference type="InterPro" id="IPR058406">
    <property type="entry name" value="DUF8093"/>
</dbReference>
<feature type="region of interest" description="Disordered" evidence="1">
    <location>
        <begin position="53"/>
        <end position="75"/>
    </location>
</feature>
<keyword evidence="3" id="KW-0378">Hydrolase</keyword>
<accession>A0A380Q853</accession>
<dbReference type="RefSeq" id="WP_106441040.1">
    <property type="nucleotide sequence ID" value="NZ_NCLF01000024.1"/>
</dbReference>
<protein>
    <submittedName>
        <fullName evidence="3">HNH endonuclease domain-containing protein</fullName>
    </submittedName>
</protein>
<gene>
    <name evidence="3" type="ORF">NCTC8580_01525</name>
</gene>
<name>A0A380Q853_YERPU</name>
<dbReference type="Proteomes" id="UP000255087">
    <property type="component" value="Unassembled WGS sequence"/>
</dbReference>
<dbReference type="PIRSF" id="PIRSF011452">
    <property type="entry name" value="UCP011452_HNH"/>
    <property type="match status" value="1"/>
</dbReference>
<dbReference type="GO" id="GO:0004519">
    <property type="term" value="F:endonuclease activity"/>
    <property type="evidence" value="ECO:0007669"/>
    <property type="project" value="UniProtKB-KW"/>
</dbReference>
<dbReference type="InterPro" id="IPR003615">
    <property type="entry name" value="HNH_nuc"/>
</dbReference>
<proteinExistence type="predicted"/>
<dbReference type="PANTHER" id="PTHR34319:SF7">
    <property type="entry name" value="HNH ENDONUCLEASE DOMAIN-CONTAINING PROTEIN"/>
    <property type="match status" value="1"/>
</dbReference>